<dbReference type="PROSITE" id="PS50048">
    <property type="entry name" value="ZN2_CY6_FUNGAL_2"/>
    <property type="match status" value="1"/>
</dbReference>
<dbReference type="GO" id="GO:0008270">
    <property type="term" value="F:zinc ion binding"/>
    <property type="evidence" value="ECO:0007669"/>
    <property type="project" value="InterPro"/>
</dbReference>
<dbReference type="GO" id="GO:0003677">
    <property type="term" value="F:DNA binding"/>
    <property type="evidence" value="ECO:0007669"/>
    <property type="project" value="InterPro"/>
</dbReference>
<dbReference type="PROSITE" id="PS51379">
    <property type="entry name" value="4FE4S_FER_2"/>
    <property type="match status" value="1"/>
</dbReference>
<sequence>MPPPETTPPTNGPVFVPPIGPNELGSKSDEFKKRRGPVSCAECRRLKLKCDRRLPCSSCSKRGCAAICPNGTLAAGPGNRFVLADTQQLHEKISQMGKRITELEDALADLQAQISDSKHPLLADDLMLLKAPVSTANVASTMNEVCDSVTASLGTLTLGDRSNFVGPTASADYLLGDDLALDTAGSSCALPLEILLMANTFPLTSVREMRMNVMGRLSDFLPPAPDAWVLSELYYKNATWMFDLVPKEEFVETIFSVVYGGDTPSATGVTPHDLGIMFMILAIACMIDLNRPPYNTEASNYYQLARVALGVDSVIDHPTLQAVRGIHMMTTFLQMCDHPNGATACYSLLGLNSQLCQVLGLHRVDTQWNLTESERDKRRLIFWDVISFDAWTSLALGRPPCFSMAHVDAKLREDPERITSEDGLWEQSFRGWFHQFTKDCLLKVMDQAFGVAPLTYATVLRLDRLVREQPLSENLRLATECNKPGLAVPLSLQRNVTFTLTQRLLLYLHRSFFAQALSEMPDDPLKSKYAQSVLAAFRCALYITSSVRALYSQVPLCIRYFMFWSHAFSASIILGAIVLRSPGCGLAPAAWVELDRVYELFEQLGPKSRRIARILPKMRRLHKTAKEAYESFTSTQGGLEHRMQGCDVVDGDLKFFFGFTRVVEKASSPRRSTSTSPANSRNGLSQSPRTNGTAPSSSGTSSFNAASSSGSSLAGGAVASTSTSSSSFNASSTLPTQGQNGDIAQLDFNQFLATLYPLGWPPAQQQQEQPSMQPFPLETQPPQMQQQQEPPNGQQQQQQWTFEEWMASTAPIPMDGSFLPVDGANTFAQPAADTTSWTLPTAWVDHANDPLKTPSPETGARLLPGQNLDSTWQKFMDGIGLFDDASMLAPP</sequence>
<dbReference type="Pfam" id="PF00172">
    <property type="entry name" value="Zn_clus"/>
    <property type="match status" value="1"/>
</dbReference>
<dbReference type="CDD" id="cd00067">
    <property type="entry name" value="GAL4"/>
    <property type="match status" value="1"/>
</dbReference>
<evidence type="ECO:0000256" key="2">
    <source>
        <dbReference type="ARBA" id="ARBA00022723"/>
    </source>
</evidence>
<evidence type="ECO:0000259" key="6">
    <source>
        <dbReference type="PROSITE" id="PS51379"/>
    </source>
</evidence>
<keyword evidence="2" id="KW-0479">Metal-binding</keyword>
<proteinExistence type="predicted"/>
<reference evidence="7 8" key="1">
    <citation type="journal article" date="2016" name="Mol. Biol. Evol.">
        <title>Comparative Genomics of Early-Diverging Mushroom-Forming Fungi Provides Insights into the Origins of Lignocellulose Decay Capabilities.</title>
        <authorList>
            <person name="Nagy L.G."/>
            <person name="Riley R."/>
            <person name="Tritt A."/>
            <person name="Adam C."/>
            <person name="Daum C."/>
            <person name="Floudas D."/>
            <person name="Sun H."/>
            <person name="Yadav J.S."/>
            <person name="Pangilinan J."/>
            <person name="Larsson K.H."/>
            <person name="Matsuura K."/>
            <person name="Barry K."/>
            <person name="Labutti K."/>
            <person name="Kuo R."/>
            <person name="Ohm R.A."/>
            <person name="Bhattacharya S.S."/>
            <person name="Shirouzu T."/>
            <person name="Yoshinaga Y."/>
            <person name="Martin F.M."/>
            <person name="Grigoriev I.V."/>
            <person name="Hibbett D.S."/>
        </authorList>
    </citation>
    <scope>NUCLEOTIDE SEQUENCE [LARGE SCALE GENOMIC DNA]</scope>
    <source>
        <strain evidence="7 8">HHB12029</strain>
    </source>
</reference>
<dbReference type="AlphaFoldDB" id="A0A165G392"/>
<evidence type="ECO:0000256" key="4">
    <source>
        <dbReference type="SAM" id="MobiDB-lite"/>
    </source>
</evidence>
<dbReference type="PROSITE" id="PS00463">
    <property type="entry name" value="ZN2_CY6_FUNGAL_1"/>
    <property type="match status" value="1"/>
</dbReference>
<name>A0A165G392_EXIGL</name>
<feature type="region of interest" description="Disordered" evidence="4">
    <location>
        <begin position="667"/>
        <end position="741"/>
    </location>
</feature>
<dbReference type="SMART" id="SM00906">
    <property type="entry name" value="Fungal_trans"/>
    <property type="match status" value="1"/>
</dbReference>
<feature type="domain" description="4Fe-4S ferredoxin-type" evidence="6">
    <location>
        <begin position="46"/>
        <end position="78"/>
    </location>
</feature>
<dbReference type="GO" id="GO:0006351">
    <property type="term" value="P:DNA-templated transcription"/>
    <property type="evidence" value="ECO:0007669"/>
    <property type="project" value="InterPro"/>
</dbReference>
<dbReference type="InterPro" id="IPR017896">
    <property type="entry name" value="4Fe4S_Fe-S-bd"/>
</dbReference>
<dbReference type="Pfam" id="PF04082">
    <property type="entry name" value="Fungal_trans"/>
    <property type="match status" value="1"/>
</dbReference>
<dbReference type="GO" id="GO:0005634">
    <property type="term" value="C:nucleus"/>
    <property type="evidence" value="ECO:0007669"/>
    <property type="project" value="UniProtKB-SubCell"/>
</dbReference>
<keyword evidence="3" id="KW-0539">Nucleus</keyword>
<dbReference type="SUPFAM" id="SSF57701">
    <property type="entry name" value="Zn2/Cys6 DNA-binding domain"/>
    <property type="match status" value="1"/>
</dbReference>
<comment type="subcellular location">
    <subcellularLocation>
        <location evidence="1">Nucleus</location>
    </subcellularLocation>
</comment>
<dbReference type="SMART" id="SM00066">
    <property type="entry name" value="GAL4"/>
    <property type="match status" value="1"/>
</dbReference>
<dbReference type="InterPro" id="IPR036864">
    <property type="entry name" value="Zn2-C6_fun-type_DNA-bd_sf"/>
</dbReference>
<protein>
    <recommendedName>
        <fullName evidence="9">Zn(2)-C6 fungal-type domain-containing protein</fullName>
    </recommendedName>
</protein>
<feature type="region of interest" description="Disordered" evidence="4">
    <location>
        <begin position="1"/>
        <end position="31"/>
    </location>
</feature>
<evidence type="ECO:0000256" key="3">
    <source>
        <dbReference type="ARBA" id="ARBA00023242"/>
    </source>
</evidence>
<dbReference type="STRING" id="1314781.A0A165G392"/>
<evidence type="ECO:0008006" key="9">
    <source>
        <dbReference type="Google" id="ProtNLM"/>
    </source>
</evidence>
<dbReference type="InterPro" id="IPR001138">
    <property type="entry name" value="Zn2Cys6_DnaBD"/>
</dbReference>
<dbReference type="InterPro" id="IPR050613">
    <property type="entry name" value="Sec_Metabolite_Reg"/>
</dbReference>
<evidence type="ECO:0000259" key="5">
    <source>
        <dbReference type="PROSITE" id="PS50048"/>
    </source>
</evidence>
<feature type="compositionally biased region" description="Pro residues" evidence="4">
    <location>
        <begin position="1"/>
        <end position="20"/>
    </location>
</feature>
<organism evidence="7 8">
    <name type="scientific">Exidia glandulosa HHB12029</name>
    <dbReference type="NCBI Taxonomy" id="1314781"/>
    <lineage>
        <taxon>Eukaryota</taxon>
        <taxon>Fungi</taxon>
        <taxon>Dikarya</taxon>
        <taxon>Basidiomycota</taxon>
        <taxon>Agaricomycotina</taxon>
        <taxon>Agaricomycetes</taxon>
        <taxon>Auriculariales</taxon>
        <taxon>Exidiaceae</taxon>
        <taxon>Exidia</taxon>
    </lineage>
</organism>
<dbReference type="Proteomes" id="UP000077266">
    <property type="component" value="Unassembled WGS sequence"/>
</dbReference>
<dbReference type="GO" id="GO:0000981">
    <property type="term" value="F:DNA-binding transcription factor activity, RNA polymerase II-specific"/>
    <property type="evidence" value="ECO:0007669"/>
    <property type="project" value="InterPro"/>
</dbReference>
<evidence type="ECO:0000256" key="1">
    <source>
        <dbReference type="ARBA" id="ARBA00004123"/>
    </source>
</evidence>
<feature type="domain" description="Zn(2)-C6 fungal-type" evidence="5">
    <location>
        <begin position="39"/>
        <end position="68"/>
    </location>
</feature>
<dbReference type="PANTHER" id="PTHR31001:SF56">
    <property type="entry name" value="ZN(2)-C6 FUNGAL-TYPE DOMAIN-CONTAINING PROTEIN"/>
    <property type="match status" value="1"/>
</dbReference>
<dbReference type="EMBL" id="KV426060">
    <property type="protein sequence ID" value="KZV89917.1"/>
    <property type="molecule type" value="Genomic_DNA"/>
</dbReference>
<gene>
    <name evidence="7" type="ORF">EXIGLDRAFT_677610</name>
</gene>
<feature type="region of interest" description="Disordered" evidence="4">
    <location>
        <begin position="761"/>
        <end position="799"/>
    </location>
</feature>
<dbReference type="OrthoDB" id="424974at2759"/>
<dbReference type="Gene3D" id="4.10.240.10">
    <property type="entry name" value="Zn(2)-C6 fungal-type DNA-binding domain"/>
    <property type="match status" value="1"/>
</dbReference>
<accession>A0A165G392</accession>
<dbReference type="InterPro" id="IPR007219">
    <property type="entry name" value="XnlR_reg_dom"/>
</dbReference>
<dbReference type="InParanoid" id="A0A165G392"/>
<feature type="compositionally biased region" description="Low complexity" evidence="4">
    <location>
        <begin position="690"/>
        <end position="736"/>
    </location>
</feature>
<evidence type="ECO:0000313" key="7">
    <source>
        <dbReference type="EMBL" id="KZV89917.1"/>
    </source>
</evidence>
<dbReference type="PANTHER" id="PTHR31001">
    <property type="entry name" value="UNCHARACTERIZED TRANSCRIPTIONAL REGULATORY PROTEIN"/>
    <property type="match status" value="1"/>
</dbReference>
<feature type="compositionally biased region" description="Low complexity" evidence="4">
    <location>
        <begin position="669"/>
        <end position="682"/>
    </location>
</feature>
<evidence type="ECO:0000313" key="8">
    <source>
        <dbReference type="Proteomes" id="UP000077266"/>
    </source>
</evidence>
<keyword evidence="8" id="KW-1185">Reference proteome</keyword>
<dbReference type="CDD" id="cd12148">
    <property type="entry name" value="fungal_TF_MHR"/>
    <property type="match status" value="1"/>
</dbReference>